<evidence type="ECO:0000259" key="4">
    <source>
        <dbReference type="PROSITE" id="PS50146"/>
    </source>
</evidence>
<dbReference type="Proteomes" id="UP000006643">
    <property type="component" value="Unassembled WGS sequence"/>
</dbReference>
<dbReference type="RefSeq" id="XP_002896144.1">
    <property type="nucleotide sequence ID" value="XM_002896098.1"/>
</dbReference>
<dbReference type="EMBL" id="DS028222">
    <property type="protein sequence ID" value="EEY53016.1"/>
    <property type="molecule type" value="Genomic_DNA"/>
</dbReference>
<dbReference type="Gene3D" id="3.40.50.10330">
    <property type="entry name" value="Probable inorganic polyphosphate/atp-NAD kinase, domain 1"/>
    <property type="match status" value="1"/>
</dbReference>
<dbReference type="InParanoid" id="D0P0P9"/>
<accession>D0P0P9</accession>
<feature type="compositionally biased region" description="Basic and acidic residues" evidence="3">
    <location>
        <begin position="161"/>
        <end position="174"/>
    </location>
</feature>
<dbReference type="PANTHER" id="PTHR10331:SF6">
    <property type="entry name" value="SPINDLE ASSEMBLY ABNORMAL 4"/>
    <property type="match status" value="1"/>
</dbReference>
<dbReference type="PANTHER" id="PTHR10331">
    <property type="entry name" value="T COMPLEX PROTEIN 10"/>
    <property type="match status" value="1"/>
</dbReference>
<feature type="region of interest" description="Disordered" evidence="3">
    <location>
        <begin position="16"/>
        <end position="37"/>
    </location>
</feature>
<dbReference type="PROSITE" id="PS50146">
    <property type="entry name" value="DAGK"/>
    <property type="match status" value="1"/>
</dbReference>
<dbReference type="InterPro" id="IPR017438">
    <property type="entry name" value="ATP-NAD_kinase_N"/>
</dbReference>
<feature type="region of interest" description="Disordered" evidence="3">
    <location>
        <begin position="157"/>
        <end position="176"/>
    </location>
</feature>
<keyword evidence="5" id="KW-0418">Kinase</keyword>
<dbReference type="Gene3D" id="2.60.200.40">
    <property type="match status" value="1"/>
</dbReference>
<evidence type="ECO:0000313" key="5">
    <source>
        <dbReference type="EMBL" id="EEY53016.1"/>
    </source>
</evidence>
<dbReference type="eggNOG" id="KOG1116">
    <property type="taxonomic scope" value="Eukaryota"/>
</dbReference>
<dbReference type="Pfam" id="PF07202">
    <property type="entry name" value="Tcp10_C"/>
    <property type="match status" value="2"/>
</dbReference>
<dbReference type="Gene3D" id="2.60.450.20">
    <property type="match status" value="1"/>
</dbReference>
<dbReference type="KEGG" id="pif:PITG_19886"/>
<dbReference type="GO" id="GO:0016301">
    <property type="term" value="F:kinase activity"/>
    <property type="evidence" value="ECO:0007669"/>
    <property type="project" value="UniProtKB-KW"/>
</dbReference>
<evidence type="ECO:0000313" key="6">
    <source>
        <dbReference type="Proteomes" id="UP000006643"/>
    </source>
</evidence>
<evidence type="ECO:0000256" key="1">
    <source>
        <dbReference type="ARBA" id="ARBA00005627"/>
    </source>
</evidence>
<feature type="region of interest" description="Disordered" evidence="3">
    <location>
        <begin position="188"/>
        <end position="208"/>
    </location>
</feature>
<dbReference type="InterPro" id="IPR001206">
    <property type="entry name" value="Diacylglycerol_kinase_cat_dom"/>
</dbReference>
<feature type="compositionally biased region" description="Low complexity" evidence="3">
    <location>
        <begin position="338"/>
        <end position="347"/>
    </location>
</feature>
<keyword evidence="6" id="KW-1185">Reference proteome</keyword>
<reference evidence="6" key="1">
    <citation type="journal article" date="2009" name="Nature">
        <title>Genome sequence and analysis of the Irish potato famine pathogen Phytophthora infestans.</title>
        <authorList>
            <consortium name="The Broad Institute Genome Sequencing Platform"/>
            <person name="Haas B.J."/>
            <person name="Kamoun S."/>
            <person name="Zody M.C."/>
            <person name="Jiang R.H."/>
            <person name="Handsaker R.E."/>
            <person name="Cano L.M."/>
            <person name="Grabherr M."/>
            <person name="Kodira C.D."/>
            <person name="Raffaele S."/>
            <person name="Torto-Alalibo T."/>
            <person name="Bozkurt T.O."/>
            <person name="Ah-Fong A.M."/>
            <person name="Alvarado L."/>
            <person name="Anderson V.L."/>
            <person name="Armstrong M.R."/>
            <person name="Avrova A."/>
            <person name="Baxter L."/>
            <person name="Beynon J."/>
            <person name="Boevink P.C."/>
            <person name="Bollmann S.R."/>
            <person name="Bos J.I."/>
            <person name="Bulone V."/>
            <person name="Cai G."/>
            <person name="Cakir C."/>
            <person name="Carrington J.C."/>
            <person name="Chawner M."/>
            <person name="Conti L."/>
            <person name="Costanzo S."/>
            <person name="Ewan R."/>
            <person name="Fahlgren N."/>
            <person name="Fischbach M.A."/>
            <person name="Fugelstad J."/>
            <person name="Gilroy E.M."/>
            <person name="Gnerre S."/>
            <person name="Green P.J."/>
            <person name="Grenville-Briggs L.J."/>
            <person name="Griffith J."/>
            <person name="Grunwald N.J."/>
            <person name="Horn K."/>
            <person name="Horner N.R."/>
            <person name="Hu C.H."/>
            <person name="Huitema E."/>
            <person name="Jeong D.H."/>
            <person name="Jones A.M."/>
            <person name="Jones J.D."/>
            <person name="Jones R.W."/>
            <person name="Karlsson E.K."/>
            <person name="Kunjeti S.G."/>
            <person name="Lamour K."/>
            <person name="Liu Z."/>
            <person name="Ma L."/>
            <person name="Maclean D."/>
            <person name="Chibucos M.C."/>
            <person name="McDonald H."/>
            <person name="McWalters J."/>
            <person name="Meijer H.J."/>
            <person name="Morgan W."/>
            <person name="Morris P.F."/>
            <person name="Munro C.A."/>
            <person name="O'Neill K."/>
            <person name="Ospina-Giraldo M."/>
            <person name="Pinzon A."/>
            <person name="Pritchard L."/>
            <person name="Ramsahoye B."/>
            <person name="Ren Q."/>
            <person name="Restrepo S."/>
            <person name="Roy S."/>
            <person name="Sadanandom A."/>
            <person name="Savidor A."/>
            <person name="Schornack S."/>
            <person name="Schwartz D.C."/>
            <person name="Schumann U.D."/>
            <person name="Schwessinger B."/>
            <person name="Seyer L."/>
            <person name="Sharpe T."/>
            <person name="Silvar C."/>
            <person name="Song J."/>
            <person name="Studholme D.J."/>
            <person name="Sykes S."/>
            <person name="Thines M."/>
            <person name="van de Vondervoort P.J."/>
            <person name="Phuntumart V."/>
            <person name="Wawra S."/>
            <person name="Weide R."/>
            <person name="Win J."/>
            <person name="Young C."/>
            <person name="Zhou S."/>
            <person name="Fry W."/>
            <person name="Meyers B.C."/>
            <person name="van West P."/>
            <person name="Ristaino J."/>
            <person name="Govers F."/>
            <person name="Birch P.R."/>
            <person name="Whisson S.C."/>
            <person name="Judelson H.S."/>
            <person name="Nusbaum C."/>
        </authorList>
    </citation>
    <scope>NUCLEOTIDE SEQUENCE [LARGE SCALE GENOMIC DNA]</scope>
    <source>
        <strain evidence="6">T30-4</strain>
    </source>
</reference>
<protein>
    <submittedName>
        <fullName evidence="5">Sphingosine kinase, putative</fullName>
    </submittedName>
</protein>
<dbReference type="Pfam" id="PF00781">
    <property type="entry name" value="DAGK_cat"/>
    <property type="match status" value="1"/>
</dbReference>
<dbReference type="InterPro" id="IPR026581">
    <property type="entry name" value="TCP10L/CENPJ"/>
</dbReference>
<dbReference type="VEuPathDB" id="FungiDB:PITG_19886"/>
<keyword evidence="2" id="KW-0175">Coiled coil</keyword>
<name>D0P0P9_PHYIT</name>
<dbReference type="GeneID" id="9466988"/>
<dbReference type="InterPro" id="IPR009852">
    <property type="entry name" value="CENPJ_C_dom"/>
</dbReference>
<feature type="compositionally biased region" description="Polar residues" evidence="3">
    <location>
        <begin position="327"/>
        <end position="337"/>
    </location>
</feature>
<dbReference type="Pfam" id="PF19279">
    <property type="entry name" value="YegS_C"/>
    <property type="match status" value="1"/>
</dbReference>
<dbReference type="InterPro" id="IPR047002">
    <property type="entry name" value="Tcp10_C_sf"/>
</dbReference>
<dbReference type="HOGENOM" id="CLU_248025_0_0_1"/>
<comment type="similarity">
    <text evidence="1">Belongs to the TCP10 family.</text>
</comment>
<dbReference type="SUPFAM" id="SSF111331">
    <property type="entry name" value="NAD kinase/diacylglycerol kinase-like"/>
    <property type="match status" value="1"/>
</dbReference>
<dbReference type="InterPro" id="IPR016064">
    <property type="entry name" value="NAD/diacylglycerol_kinase_sf"/>
</dbReference>
<feature type="region of interest" description="Disordered" evidence="3">
    <location>
        <begin position="308"/>
        <end position="493"/>
    </location>
</feature>
<proteinExistence type="inferred from homology"/>
<evidence type="ECO:0000256" key="2">
    <source>
        <dbReference type="SAM" id="Coils"/>
    </source>
</evidence>
<feature type="coiled-coil region" evidence="2">
    <location>
        <begin position="612"/>
        <end position="646"/>
    </location>
</feature>
<dbReference type="OMA" id="HWGLPYS"/>
<feature type="domain" description="DAGKc" evidence="4">
    <location>
        <begin position="1159"/>
        <end position="1301"/>
    </location>
</feature>
<dbReference type="InterPro" id="IPR045540">
    <property type="entry name" value="YegS/DAGK_C"/>
</dbReference>
<dbReference type="SMART" id="SM00046">
    <property type="entry name" value="DAGKc"/>
    <property type="match status" value="1"/>
</dbReference>
<keyword evidence="5" id="KW-0808">Transferase</keyword>
<evidence type="ECO:0000256" key="3">
    <source>
        <dbReference type="SAM" id="MobiDB-lite"/>
    </source>
</evidence>
<dbReference type="OrthoDB" id="10252174at2759"/>
<dbReference type="STRING" id="403677.D0P0P9"/>
<sequence>MAPGRREIRAWRKEHDVGNRRVSATSSQDVAAPSGNVPFEELLARELRKSEGINTKTSVSTSSKVSKKPFLKKGARGWWMRQPDAKQKVVKHTLVSKGEEEKTITEKEKALVRLVIENVVSSRDTDAADSDCPNTVTDAFTTSVADSTETIQTVRQSYEAKQQREANENGRSRGDLSGIWRQRKDAYLKEKQQQEDRQDQVHDNQTGHWGLPYSSFVSELHDQEQSRWQNAEAESIFDDSLDEGADSALVFDDHSALSNDDWVAEDDRFANQLRSHFGYGNDYGSPPSDLSALSFDDSVPWDEGLLFQPRQSLEHEQSSSVGDLLTRKNNQSNDPVGTTTRQQTTRRGVYFADPDDDGLAMNTPEGEAPVSSLVQQVFGGANQDESDDSSMRSDGKEGGSINAGYGRNKKNLHVSPPPPPAAQDKSLSTLKQKLRGKQNPPVARATTGKRKGTGPPKPKSTVPSRTPAKPESGANTGKLTQPRDRAPPTGSAGLVLPAVIEEKLYELEEEVKFYKSETLQLQKRRDYYDQEVKKLATERDEFVRYQQEQRVLLEKEWERERAKMKKEEKLQERQWKLRMNATIAHQDRKDCSEVEMLKAQIVKMQLDEKDRVSKLKAANDNLRQRVAELEEKNRELSDEVKFLEKDRLEQWDKYERLLKEQQEPPRSGSKPEIISAIREKNELRTVGDVFAIKGTADELLQRWNFPRDDGLTQDRDAFTPTSEHLQADVYNPKRYSLDREDSHPASELGSLESANETGFASAAATYEWALPDAEDDKALHTAGYSGDNATSVSTLSLSENKTVAQEIDHPGGKKELLFTDGSKRIIFPDGNEKEIDANGHVVIRFTNGDHKEVFSDTGISVYYYHEAQTKLTTYPDNRKVYEFPNQQIETSLPDGTTEIQFADGIKKTIRPNGDEFSVFPDGTTMLEKPDGLREVTLLNQKKIRYFPDGQMACVTPEGQETRSLSGVGVSRELSLRNRDMEAYLRKHWPQGSVSVSCRVYASQRRADEHKRLLLTAKGIELRSVGSSSEPDVIPWGSIIGASESTSGIRRRFVSVYEGDEYGEEKEFVVFGCVSKLESEGSGGLLGRLTSLAKAVLPTALTASKPGVERTLVQWVFRCDDADGDAAAMRTVKAIRFLADPRVEQGIKATEKLLDPYGSLPPRKFMVVINPAGGKGNAQLTFEKEVAPILEQANVVVETIITKKAAHATEITADVPLNQYDCIVAVGGDGLLSEMLQGLMNRKDWQQAILQPLGVIPGGSGNGLSASLLSRVGERFDAINAAYSLAKGQVQELDLFTATNGDGKTMHGFLSLEWAFIADMDIKSERYRYFGDMRFLISSTLQIFGFGQTNYPGRLRYLVSKDDEPQPAKYHEMFNGETTAKPTCVCLDKEKDEEESEQWVEVDGPFYMFWGMNVSHAAADAHIAPTADISDGYLQMMLVSGDSYSRLGLAKLMMGIEDGSHLDVDRVQLIRTRALSVRASNSDDLMCVDGELFPGPEVKTEVHRALGRVLCLPPKK</sequence>
<gene>
    <name evidence="5" type="ORF">PITG_19886</name>
</gene>
<organism evidence="5 6">
    <name type="scientific">Phytophthora infestans (strain T30-4)</name>
    <name type="common">Potato late blight agent</name>
    <dbReference type="NCBI Taxonomy" id="403677"/>
    <lineage>
        <taxon>Eukaryota</taxon>
        <taxon>Sar</taxon>
        <taxon>Stramenopiles</taxon>
        <taxon>Oomycota</taxon>
        <taxon>Peronosporomycetes</taxon>
        <taxon>Peronosporales</taxon>
        <taxon>Peronosporaceae</taxon>
        <taxon>Phytophthora</taxon>
    </lineage>
</organism>
<feature type="compositionally biased region" description="Basic and acidic residues" evidence="3">
    <location>
        <begin position="188"/>
        <end position="202"/>
    </location>
</feature>